<dbReference type="PANTHER" id="PTHR48055:SF26">
    <property type="entry name" value="TRANSFERASE, PROTEIN KINASE RLK-PELLE-URK-2 FAMILY"/>
    <property type="match status" value="1"/>
</dbReference>
<dbReference type="PANTHER" id="PTHR48055">
    <property type="entry name" value="LEUCINE-RICH REPEAT RECEPTOR PROTEIN KINASE EMS1"/>
    <property type="match status" value="1"/>
</dbReference>
<dbReference type="PROSITE" id="PS00108">
    <property type="entry name" value="PROTEIN_KINASE_ST"/>
    <property type="match status" value="1"/>
</dbReference>
<dbReference type="EMBL" id="BTGU01000014">
    <property type="protein sequence ID" value="GMN42484.1"/>
    <property type="molecule type" value="Genomic_DNA"/>
</dbReference>
<dbReference type="AlphaFoldDB" id="A0AA87ZYQ5"/>
<dbReference type="Gene3D" id="1.10.510.10">
    <property type="entry name" value="Transferase(Phosphotransferase) domain 1"/>
    <property type="match status" value="1"/>
</dbReference>
<keyword evidence="1" id="KW-0812">Transmembrane</keyword>
<proteinExistence type="predicted"/>
<gene>
    <name evidence="3" type="ORF">TIFTF001_011686</name>
</gene>
<accession>A0AA87ZYQ5</accession>
<organism evidence="3 4">
    <name type="scientific">Ficus carica</name>
    <name type="common">Common fig</name>
    <dbReference type="NCBI Taxonomy" id="3494"/>
    <lineage>
        <taxon>Eukaryota</taxon>
        <taxon>Viridiplantae</taxon>
        <taxon>Streptophyta</taxon>
        <taxon>Embryophyta</taxon>
        <taxon>Tracheophyta</taxon>
        <taxon>Spermatophyta</taxon>
        <taxon>Magnoliopsida</taxon>
        <taxon>eudicotyledons</taxon>
        <taxon>Gunneridae</taxon>
        <taxon>Pentapetalae</taxon>
        <taxon>rosids</taxon>
        <taxon>fabids</taxon>
        <taxon>Rosales</taxon>
        <taxon>Moraceae</taxon>
        <taxon>Ficeae</taxon>
        <taxon>Ficus</taxon>
    </lineage>
</organism>
<sequence>MQTKAKIMDFSMDSNCEGGDWGGFLQKSCCGAAFGDYLYALSERANRTGRLFLNSNEQSSCLDSLIKSHGNISGCGIENLVSGIGGCSDFSVADVAAKLGDKLRSLSEKCEFPSSEGSWGKSCDSCVKGWEDIKEINSTYGDTKSAEIETDICRFAVMVSFTSTRIEDKTFFSSFSRCLGEKIVDSGVLILVGGLIGVAVMILISAWLLHRRYIKSIALTKSHVFKDVLTKEPGCPRVPIREVYSATNNLSEANLIGEGAAGKVYKGMLSNKQPVAIKHIVDGEDVETFVREVTSLSHIRHPDLVSLLGYCLRKDDCFLVYELCPNGNLSEWLFGKDNVLSWIQRLEIAVDSARGLCFLHTYSEGCIVHRDIKPTNILLGENFQAKLSDFGLSKVIDHGETYASSEVRGTFGYVDPDYRSNRRVKSSGDVYSFGVVLLQIISGKKVINMNLRKPMPLNKMAKVLTRGGNITDFADPKLEGEYSAEAFALILELALSCTSLKRQRPSMEEIVVKLEEALDISTNAKASTPETTPQRTA</sequence>
<feature type="domain" description="Protein kinase" evidence="2">
    <location>
        <begin position="250"/>
        <end position="518"/>
    </location>
</feature>
<dbReference type="InterPro" id="IPR011009">
    <property type="entry name" value="Kinase-like_dom_sf"/>
</dbReference>
<dbReference type="SMART" id="SM00220">
    <property type="entry name" value="S_TKc"/>
    <property type="match status" value="1"/>
</dbReference>
<protein>
    <recommendedName>
        <fullName evidence="2">Protein kinase domain-containing protein</fullName>
    </recommendedName>
</protein>
<dbReference type="InterPro" id="IPR043891">
    <property type="entry name" value="SPARK"/>
</dbReference>
<feature type="transmembrane region" description="Helical" evidence="1">
    <location>
        <begin position="187"/>
        <end position="209"/>
    </location>
</feature>
<dbReference type="Pfam" id="PF19160">
    <property type="entry name" value="SPARK"/>
    <property type="match status" value="1"/>
</dbReference>
<dbReference type="InterPro" id="IPR000719">
    <property type="entry name" value="Prot_kinase_dom"/>
</dbReference>
<name>A0AA87ZYQ5_FICCA</name>
<dbReference type="PROSITE" id="PS50011">
    <property type="entry name" value="PROTEIN_KINASE_DOM"/>
    <property type="match status" value="1"/>
</dbReference>
<dbReference type="InterPro" id="IPR051564">
    <property type="entry name" value="LRR_receptor-like_kinase"/>
</dbReference>
<dbReference type="Pfam" id="PF07714">
    <property type="entry name" value="PK_Tyr_Ser-Thr"/>
    <property type="match status" value="1"/>
</dbReference>
<dbReference type="GO" id="GO:0005524">
    <property type="term" value="F:ATP binding"/>
    <property type="evidence" value="ECO:0007669"/>
    <property type="project" value="InterPro"/>
</dbReference>
<comment type="caution">
    <text evidence="3">The sequence shown here is derived from an EMBL/GenBank/DDBJ whole genome shotgun (WGS) entry which is preliminary data.</text>
</comment>
<reference evidence="3" key="1">
    <citation type="submission" date="2023-07" db="EMBL/GenBank/DDBJ databases">
        <title>draft genome sequence of fig (Ficus carica).</title>
        <authorList>
            <person name="Takahashi T."/>
            <person name="Nishimura K."/>
        </authorList>
    </citation>
    <scope>NUCLEOTIDE SEQUENCE</scope>
</reference>
<evidence type="ECO:0000256" key="1">
    <source>
        <dbReference type="SAM" id="Phobius"/>
    </source>
</evidence>
<keyword evidence="1" id="KW-1133">Transmembrane helix</keyword>
<dbReference type="Gene3D" id="3.30.200.20">
    <property type="entry name" value="Phosphorylase Kinase, domain 1"/>
    <property type="match status" value="1"/>
</dbReference>
<dbReference type="GO" id="GO:0016020">
    <property type="term" value="C:membrane"/>
    <property type="evidence" value="ECO:0007669"/>
    <property type="project" value="TreeGrafter"/>
</dbReference>
<dbReference type="InterPro" id="IPR008271">
    <property type="entry name" value="Ser/Thr_kinase_AS"/>
</dbReference>
<keyword evidence="1" id="KW-0472">Membrane</keyword>
<evidence type="ECO:0000313" key="3">
    <source>
        <dbReference type="EMBL" id="GMN42484.1"/>
    </source>
</evidence>
<keyword evidence="4" id="KW-1185">Reference proteome</keyword>
<dbReference type="FunFam" id="1.10.510.10:FF:000530">
    <property type="entry name" value="probable receptor-like protein kinase At5g59700"/>
    <property type="match status" value="1"/>
</dbReference>
<dbReference type="Proteomes" id="UP001187192">
    <property type="component" value="Unassembled WGS sequence"/>
</dbReference>
<evidence type="ECO:0000259" key="2">
    <source>
        <dbReference type="PROSITE" id="PS50011"/>
    </source>
</evidence>
<dbReference type="InterPro" id="IPR001245">
    <property type="entry name" value="Ser-Thr/Tyr_kinase_cat_dom"/>
</dbReference>
<dbReference type="GO" id="GO:0004672">
    <property type="term" value="F:protein kinase activity"/>
    <property type="evidence" value="ECO:0007669"/>
    <property type="project" value="InterPro"/>
</dbReference>
<dbReference type="SUPFAM" id="SSF56112">
    <property type="entry name" value="Protein kinase-like (PK-like)"/>
    <property type="match status" value="1"/>
</dbReference>
<evidence type="ECO:0000313" key="4">
    <source>
        <dbReference type="Proteomes" id="UP001187192"/>
    </source>
</evidence>